<keyword evidence="5" id="KW-1185">Reference proteome</keyword>
<evidence type="ECO:0000259" key="3">
    <source>
        <dbReference type="PROSITE" id="PS51864"/>
    </source>
</evidence>
<dbReference type="AlphaFoldDB" id="A0A4C1TFK4"/>
<dbReference type="CDD" id="cd04280">
    <property type="entry name" value="ZnMc_astacin_like"/>
    <property type="match status" value="1"/>
</dbReference>
<evidence type="ECO:0000313" key="4">
    <source>
        <dbReference type="EMBL" id="GBP12081.1"/>
    </source>
</evidence>
<dbReference type="GO" id="GO:0008270">
    <property type="term" value="F:zinc ion binding"/>
    <property type="evidence" value="ECO:0007669"/>
    <property type="project" value="UniProtKB-UniRule"/>
</dbReference>
<proteinExistence type="predicted"/>
<accession>A0A4C1TFK4</accession>
<keyword evidence="1" id="KW-0482">Metalloprotease</keyword>
<keyword evidence="1" id="KW-0862">Zinc</keyword>
<dbReference type="EMBL" id="BGZK01000049">
    <property type="protein sequence ID" value="GBP12081.1"/>
    <property type="molecule type" value="Genomic_DNA"/>
</dbReference>
<evidence type="ECO:0000256" key="1">
    <source>
        <dbReference type="PROSITE-ProRule" id="PRU01211"/>
    </source>
</evidence>
<feature type="binding site" evidence="1">
    <location>
        <position position="238"/>
    </location>
    <ligand>
        <name>Zn(2+)</name>
        <dbReference type="ChEBI" id="CHEBI:29105"/>
        <note>catalytic</note>
    </ligand>
</feature>
<feature type="binding site" evidence="1">
    <location>
        <position position="232"/>
    </location>
    <ligand>
        <name>Zn(2+)</name>
        <dbReference type="ChEBI" id="CHEBI:29105"/>
        <note>catalytic</note>
    </ligand>
</feature>
<dbReference type="STRING" id="151549.A0A4C1TFK4"/>
<dbReference type="PANTHER" id="PTHR10127">
    <property type="entry name" value="DISCOIDIN, CUB, EGF, LAMININ , AND ZINC METALLOPROTEASE DOMAIN CONTAINING"/>
    <property type="match status" value="1"/>
</dbReference>
<dbReference type="GO" id="GO:0004222">
    <property type="term" value="F:metalloendopeptidase activity"/>
    <property type="evidence" value="ECO:0007669"/>
    <property type="project" value="UniProtKB-UniRule"/>
</dbReference>
<reference evidence="4 5" key="1">
    <citation type="journal article" date="2019" name="Commun. Biol.">
        <title>The bagworm genome reveals a unique fibroin gene that provides high tensile strength.</title>
        <authorList>
            <person name="Kono N."/>
            <person name="Nakamura H."/>
            <person name="Ohtoshi R."/>
            <person name="Tomita M."/>
            <person name="Numata K."/>
            <person name="Arakawa K."/>
        </authorList>
    </citation>
    <scope>NUCLEOTIDE SEQUENCE [LARGE SCALE GENOMIC DNA]</scope>
</reference>
<comment type="cofactor">
    <cofactor evidence="1">
        <name>Zn(2+)</name>
        <dbReference type="ChEBI" id="CHEBI:29105"/>
    </cofactor>
    <text evidence="1">Binds 1 zinc ion per subunit.</text>
</comment>
<dbReference type="GO" id="GO:0006508">
    <property type="term" value="P:proteolysis"/>
    <property type="evidence" value="ECO:0007669"/>
    <property type="project" value="UniProtKB-KW"/>
</dbReference>
<dbReference type="SUPFAM" id="SSF55486">
    <property type="entry name" value="Metalloproteases ('zincins'), catalytic domain"/>
    <property type="match status" value="1"/>
</dbReference>
<gene>
    <name evidence="4" type="primary">nas-13</name>
    <name evidence="4" type="ORF">EVAR_5910_1</name>
</gene>
<dbReference type="SMART" id="SM00235">
    <property type="entry name" value="ZnMc"/>
    <property type="match status" value="1"/>
</dbReference>
<evidence type="ECO:0000313" key="5">
    <source>
        <dbReference type="Proteomes" id="UP000299102"/>
    </source>
</evidence>
<dbReference type="PANTHER" id="PTHR10127:SF814">
    <property type="entry name" value="MEPRIN A SUBUNIT BETA"/>
    <property type="match status" value="1"/>
</dbReference>
<dbReference type="Proteomes" id="UP000299102">
    <property type="component" value="Unassembled WGS sequence"/>
</dbReference>
<feature type="domain" description="Peptidase M12A" evidence="3">
    <location>
        <begin position="83"/>
        <end position="374"/>
    </location>
</feature>
<name>A0A4C1TFK4_EUMVA</name>
<dbReference type="Pfam" id="PF01400">
    <property type="entry name" value="Astacin"/>
    <property type="match status" value="3"/>
</dbReference>
<dbReference type="OrthoDB" id="291007at2759"/>
<dbReference type="InterPro" id="IPR006026">
    <property type="entry name" value="Peptidase_Metallo"/>
</dbReference>
<evidence type="ECO:0000256" key="2">
    <source>
        <dbReference type="SAM" id="SignalP"/>
    </source>
</evidence>
<sequence>MQFGALLSLWLVSCVPMLLTAPLAQESDFGRSLYALIRRDICKSVARDSQPEEELGDKFEGDMVLSGAQRRALDGALSGLGRNGLRAATKRWPDRIVRYHVVEEDFDENQIKMIENGMATIANKSCIKFLPRKSNEEHAVTIKAHPQENAGSHIHWGVRSLKKNDKCEHNLVMLSYNKSKTKAYLPVATGNGCYSNVGYNPGASSDDGEVHQSLNLAKGCFRHGTVVHEMLHTLGFYHMQSTYDRDDYVKINWENIIPVKLKTEKNVHSAHGGYAKVFYFIEASGLGYAPSSEAPIDGYTHVSGTEHNFAKYNNDTVTDFGVPYDYGSVMHYGDKAFSKNGNKTIEALQENVTIGQRDDLSESDILKLNRMYCESSAGGHED</sequence>
<dbReference type="InterPro" id="IPR034035">
    <property type="entry name" value="Astacin-like_dom"/>
</dbReference>
<dbReference type="InterPro" id="IPR001506">
    <property type="entry name" value="Peptidase_M12A"/>
</dbReference>
<keyword evidence="2" id="KW-0732">Signal</keyword>
<feature type="active site" evidence="1">
    <location>
        <position position="229"/>
    </location>
</feature>
<dbReference type="Gene3D" id="3.40.390.10">
    <property type="entry name" value="Collagenase (Catalytic Domain)"/>
    <property type="match status" value="1"/>
</dbReference>
<feature type="signal peptide" evidence="2">
    <location>
        <begin position="1"/>
        <end position="20"/>
    </location>
</feature>
<feature type="chain" id="PRO_5020037369" evidence="2">
    <location>
        <begin position="21"/>
        <end position="382"/>
    </location>
</feature>
<keyword evidence="1" id="KW-0479">Metal-binding</keyword>
<organism evidence="4 5">
    <name type="scientific">Eumeta variegata</name>
    <name type="common">Bagworm moth</name>
    <name type="synonym">Eumeta japonica</name>
    <dbReference type="NCBI Taxonomy" id="151549"/>
    <lineage>
        <taxon>Eukaryota</taxon>
        <taxon>Metazoa</taxon>
        <taxon>Ecdysozoa</taxon>
        <taxon>Arthropoda</taxon>
        <taxon>Hexapoda</taxon>
        <taxon>Insecta</taxon>
        <taxon>Pterygota</taxon>
        <taxon>Neoptera</taxon>
        <taxon>Endopterygota</taxon>
        <taxon>Lepidoptera</taxon>
        <taxon>Glossata</taxon>
        <taxon>Ditrysia</taxon>
        <taxon>Tineoidea</taxon>
        <taxon>Psychidae</taxon>
        <taxon>Oiketicinae</taxon>
        <taxon>Eumeta</taxon>
    </lineage>
</organism>
<comment type="caution">
    <text evidence="1">Lacks conserved residue(s) required for the propagation of feature annotation.</text>
</comment>
<keyword evidence="1" id="KW-0645">Protease</keyword>
<dbReference type="PROSITE" id="PS51864">
    <property type="entry name" value="ASTACIN"/>
    <property type="match status" value="1"/>
</dbReference>
<keyword evidence="1" id="KW-0378">Hydrolase</keyword>
<comment type="caution">
    <text evidence="4">The sequence shown here is derived from an EMBL/GenBank/DDBJ whole genome shotgun (WGS) entry which is preliminary data.</text>
</comment>
<protein>
    <submittedName>
        <fullName evidence="4">Zinc metalloproteinase nas-13</fullName>
    </submittedName>
</protein>
<dbReference type="InterPro" id="IPR024079">
    <property type="entry name" value="MetalloPept_cat_dom_sf"/>
</dbReference>
<feature type="binding site" evidence="1">
    <location>
        <position position="228"/>
    </location>
    <ligand>
        <name>Zn(2+)</name>
        <dbReference type="ChEBI" id="CHEBI:29105"/>
        <note>catalytic</note>
    </ligand>
</feature>